<accession>A0A1H1PSW5</accession>
<feature type="domain" description="PspA-associated" evidence="1">
    <location>
        <begin position="1"/>
        <end position="94"/>
    </location>
</feature>
<dbReference type="InterPro" id="IPR054437">
    <property type="entry name" value="PspA-assoc_dom"/>
</dbReference>
<evidence type="ECO:0000313" key="2">
    <source>
        <dbReference type="EMBL" id="SDS13819.1"/>
    </source>
</evidence>
<gene>
    <name evidence="2" type="ORF">SAMN04489812_0999</name>
</gene>
<organism evidence="2 3">
    <name type="scientific">Microlunatus soli</name>
    <dbReference type="NCBI Taxonomy" id="630515"/>
    <lineage>
        <taxon>Bacteria</taxon>
        <taxon>Bacillati</taxon>
        <taxon>Actinomycetota</taxon>
        <taxon>Actinomycetes</taxon>
        <taxon>Propionibacteriales</taxon>
        <taxon>Propionibacteriaceae</taxon>
        <taxon>Microlunatus</taxon>
    </lineage>
</organism>
<dbReference type="AlphaFoldDB" id="A0A1H1PSW5"/>
<dbReference type="Proteomes" id="UP000199103">
    <property type="component" value="Chromosome I"/>
</dbReference>
<evidence type="ECO:0000313" key="3">
    <source>
        <dbReference type="Proteomes" id="UP000199103"/>
    </source>
</evidence>
<keyword evidence="3" id="KW-1185">Reference proteome</keyword>
<proteinExistence type="predicted"/>
<evidence type="ECO:0000259" key="1">
    <source>
        <dbReference type="Pfam" id="PF22743"/>
    </source>
</evidence>
<dbReference type="RefSeq" id="WP_091520800.1">
    <property type="nucleotide sequence ID" value="NZ_LT629772.1"/>
</dbReference>
<dbReference type="OrthoDB" id="5244559at2"/>
<dbReference type="EMBL" id="LT629772">
    <property type="protein sequence ID" value="SDS13819.1"/>
    <property type="molecule type" value="Genomic_DNA"/>
</dbReference>
<reference evidence="2 3" key="1">
    <citation type="submission" date="2016-10" db="EMBL/GenBank/DDBJ databases">
        <authorList>
            <person name="de Groot N.N."/>
        </authorList>
    </citation>
    <scope>NUCLEOTIDE SEQUENCE [LARGE SCALE GENOMIC DNA]</scope>
    <source>
        <strain evidence="2 3">DSM 21800</strain>
    </source>
</reference>
<name>A0A1H1PSW5_9ACTN</name>
<dbReference type="Pfam" id="PF22743">
    <property type="entry name" value="PspAA"/>
    <property type="match status" value="1"/>
</dbReference>
<protein>
    <recommendedName>
        <fullName evidence="1">PspA-associated domain-containing protein</fullName>
    </recommendedName>
</protein>
<sequence length="94" mass="10041">MIIRILGEGQYRVDESAVADLNTIDAKIEQAVEGGDQEALTAQLTALHNEIIAAGKPVADDELEDSDLILPSADATLDEVRELLEESQEGLLPG</sequence>
<dbReference type="STRING" id="630515.SAMN04489812_0999"/>